<evidence type="ECO:0000256" key="2">
    <source>
        <dbReference type="ARBA" id="ARBA00013729"/>
    </source>
</evidence>
<evidence type="ECO:0000313" key="12">
    <source>
        <dbReference type="EMBL" id="CEF55489.1"/>
    </source>
</evidence>
<dbReference type="Gene3D" id="3.10.50.30">
    <property type="entry name" value="Transcription elongation factor, GreA/GreB, C-terminal domain"/>
    <property type="match status" value="1"/>
</dbReference>
<dbReference type="NCBIfam" id="TIGR01462">
    <property type="entry name" value="greA"/>
    <property type="match status" value="1"/>
</dbReference>
<dbReference type="InterPro" id="IPR006359">
    <property type="entry name" value="Tscrpt_elong_fac_GreA"/>
</dbReference>
<dbReference type="InterPro" id="IPR001437">
    <property type="entry name" value="Tscrpt_elong_fac_GreA/B_C"/>
</dbReference>
<dbReference type="PROSITE" id="PS00830">
    <property type="entry name" value="GREAB_2"/>
    <property type="match status" value="1"/>
</dbReference>
<protein>
    <recommendedName>
        <fullName evidence="2 8">Transcription elongation factor GreA</fullName>
    </recommendedName>
    <alternativeName>
        <fullName evidence="7 8">Transcript cleavage factor GreA</fullName>
    </alternativeName>
</protein>
<dbReference type="GO" id="GO:0003677">
    <property type="term" value="F:DNA binding"/>
    <property type="evidence" value="ECO:0007669"/>
    <property type="project" value="UniProtKB-UniRule"/>
</dbReference>
<dbReference type="SUPFAM" id="SSF46557">
    <property type="entry name" value="GreA transcript cleavage protein, N-terminal domain"/>
    <property type="match status" value="1"/>
</dbReference>
<dbReference type="AlphaFoldDB" id="A0A0U5F570"/>
<dbReference type="HAMAP" id="MF_00105">
    <property type="entry name" value="GreA_GreB"/>
    <property type="match status" value="1"/>
</dbReference>
<dbReference type="GO" id="GO:0003746">
    <property type="term" value="F:translation elongation factor activity"/>
    <property type="evidence" value="ECO:0007669"/>
    <property type="project" value="UniProtKB-KW"/>
</dbReference>
<keyword evidence="3 8" id="KW-0805">Transcription regulation</keyword>
<evidence type="ECO:0000256" key="5">
    <source>
        <dbReference type="ARBA" id="ARBA00023163"/>
    </source>
</evidence>
<reference evidence="13" key="1">
    <citation type="submission" date="2014-09" db="EMBL/GenBank/DDBJ databases">
        <authorList>
            <person name="Illeghems K.G."/>
        </authorList>
    </citation>
    <scope>NUCLEOTIDE SEQUENCE [LARGE SCALE GENOMIC DNA]</scope>
    <source>
        <strain evidence="13">LMG 23848T</strain>
    </source>
</reference>
<sequence length="186" mass="20459">MREASPDAIIDVTTAPGRLVRQLLFWGHVLQKTPMTGKGLLQLEDELRKLRSEERPAVIRAIAEARSHGDLSENAEYHAARERQSFIEGRIQELEELISTAEVIEPSSLSGSHVKFGATVCLVDEDTDKEITYQIVGLHEADIKQSKISISSPLAKALIGKQEGDTVSVPAPGGDRTYEILSVKFI</sequence>
<gene>
    <name evidence="8 12" type="primary">greA</name>
    <name evidence="12" type="ORF">AGA_1449</name>
</gene>
<dbReference type="NCBIfam" id="NF001263">
    <property type="entry name" value="PRK00226.1-4"/>
    <property type="match status" value="1"/>
</dbReference>
<organism evidence="12 13">
    <name type="scientific">Acetobacter ghanensis</name>
    <dbReference type="NCBI Taxonomy" id="431306"/>
    <lineage>
        <taxon>Bacteria</taxon>
        <taxon>Pseudomonadati</taxon>
        <taxon>Pseudomonadota</taxon>
        <taxon>Alphaproteobacteria</taxon>
        <taxon>Acetobacterales</taxon>
        <taxon>Acetobacteraceae</taxon>
        <taxon>Acetobacter</taxon>
    </lineage>
</organism>
<dbReference type="InterPro" id="IPR023459">
    <property type="entry name" value="Tscrpt_elong_fac_GreA/B_fam"/>
</dbReference>
<comment type="similarity">
    <text evidence="1 8 9">Belongs to the GreA/GreB family.</text>
</comment>
<feature type="domain" description="Transcription elongation factor GreA/GreB N-terminal" evidence="11">
    <location>
        <begin position="34"/>
        <end position="103"/>
    </location>
</feature>
<dbReference type="NCBIfam" id="NF001261">
    <property type="entry name" value="PRK00226.1-2"/>
    <property type="match status" value="1"/>
</dbReference>
<evidence type="ECO:0000256" key="6">
    <source>
        <dbReference type="ARBA" id="ARBA00024916"/>
    </source>
</evidence>
<dbReference type="PANTHER" id="PTHR30437">
    <property type="entry name" value="TRANSCRIPTION ELONGATION FACTOR GREA"/>
    <property type="match status" value="1"/>
</dbReference>
<dbReference type="Gene3D" id="1.10.287.180">
    <property type="entry name" value="Transcription elongation factor, GreA/GreB, N-terminal domain"/>
    <property type="match status" value="1"/>
</dbReference>
<dbReference type="FunFam" id="1.10.287.180:FF:000001">
    <property type="entry name" value="Transcription elongation factor GreA"/>
    <property type="match status" value="1"/>
</dbReference>
<dbReference type="EMBL" id="LN609302">
    <property type="protein sequence ID" value="CEF55489.1"/>
    <property type="molecule type" value="Genomic_DNA"/>
</dbReference>
<dbReference type="FunFam" id="3.10.50.30:FF:000001">
    <property type="entry name" value="Transcription elongation factor GreA"/>
    <property type="match status" value="1"/>
</dbReference>
<evidence type="ECO:0000256" key="9">
    <source>
        <dbReference type="RuleBase" id="RU000556"/>
    </source>
</evidence>
<dbReference type="Pfam" id="PF03449">
    <property type="entry name" value="GreA_GreB_N"/>
    <property type="match status" value="1"/>
</dbReference>
<dbReference type="NCBIfam" id="NF001264">
    <property type="entry name" value="PRK00226.1-5"/>
    <property type="match status" value="1"/>
</dbReference>
<evidence type="ECO:0000256" key="7">
    <source>
        <dbReference type="ARBA" id="ARBA00030776"/>
    </source>
</evidence>
<evidence type="ECO:0000256" key="4">
    <source>
        <dbReference type="ARBA" id="ARBA00023125"/>
    </source>
</evidence>
<dbReference type="InterPro" id="IPR028624">
    <property type="entry name" value="Tscrpt_elong_fac_GreA/B"/>
</dbReference>
<keyword evidence="12" id="KW-0251">Elongation factor</keyword>
<feature type="domain" description="Transcription elongation factor GreA/GreB C-terminal" evidence="10">
    <location>
        <begin position="112"/>
        <end position="184"/>
    </location>
</feature>
<name>A0A0U5F570_9PROT</name>
<dbReference type="GO" id="GO:0006354">
    <property type="term" value="P:DNA-templated transcription elongation"/>
    <property type="evidence" value="ECO:0007669"/>
    <property type="project" value="TreeGrafter"/>
</dbReference>
<keyword evidence="4 8" id="KW-0238">DNA-binding</keyword>
<dbReference type="STRING" id="431306.AGA_1449"/>
<evidence type="ECO:0000259" key="11">
    <source>
        <dbReference type="Pfam" id="PF03449"/>
    </source>
</evidence>
<dbReference type="PIRSF" id="PIRSF006092">
    <property type="entry name" value="GreA_GreB"/>
    <property type="match status" value="1"/>
</dbReference>
<dbReference type="SUPFAM" id="SSF54534">
    <property type="entry name" value="FKBP-like"/>
    <property type="match status" value="1"/>
</dbReference>
<dbReference type="InterPro" id="IPR036953">
    <property type="entry name" value="GreA/GreB_C_sf"/>
</dbReference>
<dbReference type="InterPro" id="IPR018151">
    <property type="entry name" value="TF_GreA/GreB_CS"/>
</dbReference>
<evidence type="ECO:0000256" key="3">
    <source>
        <dbReference type="ARBA" id="ARBA00023015"/>
    </source>
</evidence>
<dbReference type="InterPro" id="IPR022691">
    <property type="entry name" value="Tscrpt_elong_fac_GreA/B_N"/>
</dbReference>
<proteinExistence type="inferred from homology"/>
<evidence type="ECO:0000256" key="8">
    <source>
        <dbReference type="HAMAP-Rule" id="MF_00105"/>
    </source>
</evidence>
<dbReference type="GO" id="GO:0070063">
    <property type="term" value="F:RNA polymerase binding"/>
    <property type="evidence" value="ECO:0007669"/>
    <property type="project" value="InterPro"/>
</dbReference>
<dbReference type="GO" id="GO:0032784">
    <property type="term" value="P:regulation of DNA-templated transcription elongation"/>
    <property type="evidence" value="ECO:0007669"/>
    <property type="project" value="UniProtKB-UniRule"/>
</dbReference>
<dbReference type="Proteomes" id="UP000068250">
    <property type="component" value="Chromosome I"/>
</dbReference>
<dbReference type="InterPro" id="IPR036805">
    <property type="entry name" value="Tscrpt_elong_fac_GreA/B_N_sf"/>
</dbReference>
<dbReference type="Pfam" id="PF01272">
    <property type="entry name" value="GreA_GreB"/>
    <property type="match status" value="1"/>
</dbReference>
<dbReference type="PROSITE" id="PS00829">
    <property type="entry name" value="GREAB_1"/>
    <property type="match status" value="1"/>
</dbReference>
<accession>A0A0U5F570</accession>
<evidence type="ECO:0000313" key="13">
    <source>
        <dbReference type="Proteomes" id="UP000068250"/>
    </source>
</evidence>
<keyword evidence="12" id="KW-0648">Protein biosynthesis</keyword>
<dbReference type="PATRIC" id="fig|431306.5.peg.1472"/>
<keyword evidence="5 8" id="KW-0804">Transcription</keyword>
<evidence type="ECO:0000256" key="1">
    <source>
        <dbReference type="ARBA" id="ARBA00008213"/>
    </source>
</evidence>
<evidence type="ECO:0000259" key="10">
    <source>
        <dbReference type="Pfam" id="PF01272"/>
    </source>
</evidence>
<dbReference type="PANTHER" id="PTHR30437:SF4">
    <property type="entry name" value="TRANSCRIPTION ELONGATION FACTOR GREA"/>
    <property type="match status" value="1"/>
</dbReference>
<comment type="function">
    <text evidence="6 8 9">Necessary for efficient RNA polymerase transcription elongation past template-encoded arresting sites. The arresting sites in DNA have the property of trapping a certain fraction of elongating RNA polymerases that pass through, resulting in locked ternary complexes. Cleavage of the nascent transcript by cleavage factors such as GreA or GreB allows the resumption of elongation from the new 3'terminus. GreA releases sequences of 2 to 3 nucleotides.</text>
</comment>